<proteinExistence type="predicted"/>
<dbReference type="OrthoDB" id="9816564at2"/>
<dbReference type="SUPFAM" id="SSF53335">
    <property type="entry name" value="S-adenosyl-L-methionine-dependent methyltransferases"/>
    <property type="match status" value="1"/>
</dbReference>
<dbReference type="Gene3D" id="3.40.50.150">
    <property type="entry name" value="Vaccinia Virus protein VP39"/>
    <property type="match status" value="1"/>
</dbReference>
<dbReference type="EMBL" id="RQEV01000012">
    <property type="protein sequence ID" value="TGK17292.1"/>
    <property type="molecule type" value="Genomic_DNA"/>
</dbReference>
<reference evidence="1" key="1">
    <citation type="journal article" date="2019" name="PLoS Negl. Trop. Dis.">
        <title>Revisiting the worldwide diversity of Leptospira species in the environment.</title>
        <authorList>
            <person name="Vincent A.T."/>
            <person name="Schiettekatte O."/>
            <person name="Bourhy P."/>
            <person name="Veyrier F.J."/>
            <person name="Picardeau M."/>
        </authorList>
    </citation>
    <scope>NUCLEOTIDE SEQUENCE [LARGE SCALE GENOMIC DNA]</scope>
    <source>
        <strain evidence="1">SCS5</strain>
    </source>
</reference>
<name>A0A4R9GM53_9LEPT</name>
<dbReference type="InterPro" id="IPR029063">
    <property type="entry name" value="SAM-dependent_MTases_sf"/>
</dbReference>
<keyword evidence="1" id="KW-0489">Methyltransferase</keyword>
<dbReference type="Proteomes" id="UP000297855">
    <property type="component" value="Unassembled WGS sequence"/>
</dbReference>
<accession>A0A4R9GM53</accession>
<keyword evidence="1" id="KW-0808">Transferase</keyword>
<dbReference type="GO" id="GO:0032259">
    <property type="term" value="P:methylation"/>
    <property type="evidence" value="ECO:0007669"/>
    <property type="project" value="UniProtKB-KW"/>
</dbReference>
<comment type="caution">
    <text evidence="1">The sequence shown here is derived from an EMBL/GenBank/DDBJ whole genome shotgun (WGS) entry which is preliminary data.</text>
</comment>
<dbReference type="GO" id="GO:0008168">
    <property type="term" value="F:methyltransferase activity"/>
    <property type="evidence" value="ECO:0007669"/>
    <property type="project" value="UniProtKB-KW"/>
</dbReference>
<evidence type="ECO:0000313" key="1">
    <source>
        <dbReference type="EMBL" id="TGK17292.1"/>
    </source>
</evidence>
<gene>
    <name evidence="1" type="ORF">EHO61_12850</name>
</gene>
<dbReference type="AlphaFoldDB" id="A0A4R9GM53"/>
<protein>
    <submittedName>
        <fullName evidence="1">Class I SAM-dependent methyltransferase</fullName>
    </submittedName>
</protein>
<sequence length="263" mass="30338">MNCRICSGDCSFVFREKILGRHEVSYYLCPSCGAFQTEEPYWLKEAYDSAIIDADTGIMARNVFFSEMLSCVLFGTFGSSGAYLDLAGGYGIMTRLMRDRGFEYFWSDPYCQNILSKGFEKETFGRAHFDAVSAFEVLEHTIRPLEFVKESLADSGAKILFFTTELFQEPVPSPRAWYYYAFEGGQHITFFQKRTLERMADSLGLRFYTNGVLHAFSYVKISETLLRLSRTRLRHLYLRFISGKLDSKIMKDHEFLISKSGNR</sequence>
<evidence type="ECO:0000313" key="2">
    <source>
        <dbReference type="Proteomes" id="UP000297855"/>
    </source>
</evidence>
<dbReference type="Pfam" id="PF13489">
    <property type="entry name" value="Methyltransf_23"/>
    <property type="match status" value="1"/>
</dbReference>
<organism evidence="1 2">
    <name type="scientific">Leptospira fluminis</name>
    <dbReference type="NCBI Taxonomy" id="2484979"/>
    <lineage>
        <taxon>Bacteria</taxon>
        <taxon>Pseudomonadati</taxon>
        <taxon>Spirochaetota</taxon>
        <taxon>Spirochaetia</taxon>
        <taxon>Leptospirales</taxon>
        <taxon>Leptospiraceae</taxon>
        <taxon>Leptospira</taxon>
    </lineage>
</organism>
<keyword evidence="2" id="KW-1185">Reference proteome</keyword>